<feature type="compositionally biased region" description="Low complexity" evidence="1">
    <location>
        <begin position="88"/>
        <end position="118"/>
    </location>
</feature>
<evidence type="ECO:0000313" key="2">
    <source>
        <dbReference type="EMBL" id="ESA23600.1"/>
    </source>
</evidence>
<dbReference type="EMBL" id="KI274639">
    <property type="protein sequence ID" value="ESA23600.1"/>
    <property type="molecule type" value="Genomic_DNA"/>
</dbReference>
<name>U9UTB7_RHIID</name>
<reference evidence="2" key="1">
    <citation type="submission" date="2013-07" db="EMBL/GenBank/DDBJ databases">
        <title>The genome of an arbuscular mycorrhizal fungus provides insights into the evolution of the oldest plant symbiosis.</title>
        <authorList>
            <consortium name="DOE Joint Genome Institute"/>
            <person name="Tisserant E."/>
            <person name="Malbreil M."/>
            <person name="Kuo A."/>
            <person name="Kohler A."/>
            <person name="Symeonidi A."/>
            <person name="Balestrini R."/>
            <person name="Charron P."/>
            <person name="Duensing N."/>
            <person name="Frei-dit-Frey N."/>
            <person name="Gianinazzi-Pearson V."/>
            <person name="Gilbert B."/>
            <person name="Handa Y."/>
            <person name="Hijri M."/>
            <person name="Kaul R."/>
            <person name="Kawaguchi M."/>
            <person name="Krajinski F."/>
            <person name="Lammers P."/>
            <person name="Lapierre D."/>
            <person name="Masclaux F.G."/>
            <person name="Murat C."/>
            <person name="Morin E."/>
            <person name="Ndikumana S."/>
            <person name="Pagni M."/>
            <person name="Petitpierre D."/>
            <person name="Requena N."/>
            <person name="Rosikiewicz P."/>
            <person name="Riley R."/>
            <person name="Saito K."/>
            <person name="San Clemente H."/>
            <person name="Shapiro H."/>
            <person name="van Tuinen D."/>
            <person name="Becard G."/>
            <person name="Bonfante P."/>
            <person name="Paszkowski U."/>
            <person name="Shachar-Hill Y."/>
            <person name="Young J.P."/>
            <person name="Sanders I.R."/>
            <person name="Henrissat B."/>
            <person name="Rensing S.A."/>
            <person name="Grigoriev I.V."/>
            <person name="Corradi N."/>
            <person name="Roux C."/>
            <person name="Martin F."/>
        </authorList>
    </citation>
    <scope>NUCLEOTIDE SEQUENCE</scope>
    <source>
        <strain evidence="2">DAOM 197198</strain>
    </source>
</reference>
<sequence length="349" mass="38825">MKDDTKIILCLIERIGSKLPCKSGKKLETLEADGLIQHIVNAIVDLSRFKLGTIAHNLTKLLEKCMTNHWKFCQGTSVESLSKETSTKESLNTSNTSSSTSSLNTSNTPNTSSSSNLSFKLPRSWDDPPPLDDNLAVFILKVLSRFLYQMDSLEDYNPNVHDGPSGEKESPIHNVQAAWSPATYELVSEIFKSTRRVIFYIERSNSAIVRMNPPFVSICQSAGHDIINFEPLNTSNTSSPTSSSSPLNTSNTPNTSSPSNSSFKPRSWDDPLPLNDLEHYSNYTKTAKTLKFLSRFLYQMDSLEDYNQNIHDGPSGGKESPIHNVQAAWSPATYELVSEIFKSTVYRGP</sequence>
<dbReference type="AlphaFoldDB" id="U9UTB7"/>
<proteinExistence type="predicted"/>
<feature type="compositionally biased region" description="Low complexity" evidence="1">
    <location>
        <begin position="231"/>
        <end position="262"/>
    </location>
</feature>
<feature type="region of interest" description="Disordered" evidence="1">
    <location>
        <begin position="230"/>
        <end position="267"/>
    </location>
</feature>
<protein>
    <submittedName>
        <fullName evidence="2">Uncharacterized protein</fullName>
    </submittedName>
</protein>
<dbReference type="HOGENOM" id="CLU_794869_0_0_1"/>
<gene>
    <name evidence="2" type="ORF">GLOINDRAFT_15273</name>
</gene>
<dbReference type="VEuPathDB" id="FungiDB:RhiirFUN_003474"/>
<feature type="region of interest" description="Disordered" evidence="1">
    <location>
        <begin position="83"/>
        <end position="119"/>
    </location>
</feature>
<organism evidence="2">
    <name type="scientific">Rhizophagus irregularis (strain DAOM 181602 / DAOM 197198 / MUCL 43194)</name>
    <name type="common">Arbuscular mycorrhizal fungus</name>
    <name type="synonym">Glomus intraradices</name>
    <dbReference type="NCBI Taxonomy" id="747089"/>
    <lineage>
        <taxon>Eukaryota</taxon>
        <taxon>Fungi</taxon>
        <taxon>Fungi incertae sedis</taxon>
        <taxon>Mucoromycota</taxon>
        <taxon>Glomeromycotina</taxon>
        <taxon>Glomeromycetes</taxon>
        <taxon>Glomerales</taxon>
        <taxon>Glomeraceae</taxon>
        <taxon>Rhizophagus</taxon>
    </lineage>
</organism>
<accession>U9UTB7</accession>
<evidence type="ECO:0000256" key="1">
    <source>
        <dbReference type="SAM" id="MobiDB-lite"/>
    </source>
</evidence>